<dbReference type="SMART" id="SM00052">
    <property type="entry name" value="EAL"/>
    <property type="match status" value="1"/>
</dbReference>
<dbReference type="PANTHER" id="PTHR33121:SF76">
    <property type="entry name" value="SIGNALING PROTEIN"/>
    <property type="match status" value="1"/>
</dbReference>
<dbReference type="InterPro" id="IPR029151">
    <property type="entry name" value="Sensor-like_sf"/>
</dbReference>
<keyword evidence="3" id="KW-1185">Reference proteome</keyword>
<dbReference type="AlphaFoldDB" id="A0A4U1I0Q3"/>
<dbReference type="Proteomes" id="UP000305539">
    <property type="component" value="Unassembled WGS sequence"/>
</dbReference>
<dbReference type="Gene3D" id="3.20.20.450">
    <property type="entry name" value="EAL domain"/>
    <property type="match status" value="1"/>
</dbReference>
<dbReference type="PROSITE" id="PS50883">
    <property type="entry name" value="EAL"/>
    <property type="match status" value="1"/>
</dbReference>
<name>A0A4U1I0Q3_9BURK</name>
<dbReference type="InterPro" id="IPR035919">
    <property type="entry name" value="EAL_sf"/>
</dbReference>
<dbReference type="InterPro" id="IPR001633">
    <property type="entry name" value="EAL_dom"/>
</dbReference>
<dbReference type="RefSeq" id="WP_136896604.1">
    <property type="nucleotide sequence ID" value="NZ_SWJE01000010.1"/>
</dbReference>
<organism evidence="2 3">
    <name type="scientific">Trinickia terrae</name>
    <dbReference type="NCBI Taxonomy" id="2571161"/>
    <lineage>
        <taxon>Bacteria</taxon>
        <taxon>Pseudomonadati</taxon>
        <taxon>Pseudomonadota</taxon>
        <taxon>Betaproteobacteria</taxon>
        <taxon>Burkholderiales</taxon>
        <taxon>Burkholderiaceae</taxon>
        <taxon>Trinickia</taxon>
    </lineage>
</organism>
<dbReference type="OrthoDB" id="9813903at2"/>
<dbReference type="PANTHER" id="PTHR33121">
    <property type="entry name" value="CYCLIC DI-GMP PHOSPHODIESTERASE PDEF"/>
    <property type="match status" value="1"/>
</dbReference>
<sequence>MTTKRDLTLAGLLPRLARDAAGWYATHESVTLRTAFQPVLSIAHKRIVGYEALLRATAADGRAITPEELFGEAHSLGAALTLERLTRCVHFANFAEQDAKTDWLFVNAQPRLFQIGWPQRTFVDELCAHFGLPHSRIVIEVLEQPANDEALLAHAIASLRERDFLIAIDDFGTGFSNFDRVWQFRPDIVKLDRSLVTRIASAGSDHQFVTHLVTMLHRAGAMVLAEGVETEGELMTLMSADIDFVQGYWLGRPQASIDAANAAAPALIESMWQRFNARAKAHRGGRPPACAGFEEAVMAGARVYEASGDLAQAAEFAFRVPEARRVFVIDAHGEQQRPSIAAAGASRPERLAPLYPDIHSNWSRRGYFKRALASPGRVAVMGPHFSPSDGKDCYTAAVAITLNGALDVFCVDFMMEAHTPVHAAGN</sequence>
<dbReference type="SUPFAM" id="SSF141868">
    <property type="entry name" value="EAL domain-like"/>
    <property type="match status" value="1"/>
</dbReference>
<dbReference type="CDD" id="cd01948">
    <property type="entry name" value="EAL"/>
    <property type="match status" value="1"/>
</dbReference>
<dbReference type="SUPFAM" id="SSF103190">
    <property type="entry name" value="Sensory domain-like"/>
    <property type="match status" value="1"/>
</dbReference>
<feature type="domain" description="EAL" evidence="1">
    <location>
        <begin position="13"/>
        <end position="267"/>
    </location>
</feature>
<proteinExistence type="predicted"/>
<evidence type="ECO:0000313" key="2">
    <source>
        <dbReference type="EMBL" id="TKC86711.1"/>
    </source>
</evidence>
<protein>
    <submittedName>
        <fullName evidence="2">EAL domain-containing protein</fullName>
    </submittedName>
</protein>
<dbReference type="Pfam" id="PF00563">
    <property type="entry name" value="EAL"/>
    <property type="match status" value="1"/>
</dbReference>
<evidence type="ECO:0000313" key="3">
    <source>
        <dbReference type="Proteomes" id="UP000305539"/>
    </source>
</evidence>
<reference evidence="2 3" key="1">
    <citation type="submission" date="2019-04" db="EMBL/GenBank/DDBJ databases">
        <title>Trinickia sp. 7GSK02, isolated from subtropical forest soil.</title>
        <authorList>
            <person name="Gao Z.-H."/>
            <person name="Qiu L.-H."/>
        </authorList>
    </citation>
    <scope>NUCLEOTIDE SEQUENCE [LARGE SCALE GENOMIC DNA]</scope>
    <source>
        <strain evidence="2 3">7GSK02</strain>
    </source>
</reference>
<dbReference type="EMBL" id="SWJE01000010">
    <property type="protein sequence ID" value="TKC86711.1"/>
    <property type="molecule type" value="Genomic_DNA"/>
</dbReference>
<dbReference type="Gene3D" id="3.30.450.20">
    <property type="entry name" value="PAS domain"/>
    <property type="match status" value="1"/>
</dbReference>
<dbReference type="InterPro" id="IPR050706">
    <property type="entry name" value="Cyclic-di-GMP_PDE-like"/>
</dbReference>
<dbReference type="GO" id="GO:0071111">
    <property type="term" value="F:cyclic-guanylate-specific phosphodiesterase activity"/>
    <property type="evidence" value="ECO:0007669"/>
    <property type="project" value="InterPro"/>
</dbReference>
<gene>
    <name evidence="2" type="ORF">FAZ69_18835</name>
</gene>
<comment type="caution">
    <text evidence="2">The sequence shown here is derived from an EMBL/GenBank/DDBJ whole genome shotgun (WGS) entry which is preliminary data.</text>
</comment>
<accession>A0A4U1I0Q3</accession>
<evidence type="ECO:0000259" key="1">
    <source>
        <dbReference type="PROSITE" id="PS50883"/>
    </source>
</evidence>